<keyword evidence="5" id="KW-1185">Reference proteome</keyword>
<dbReference type="Pfam" id="PF01757">
    <property type="entry name" value="Acyl_transf_3"/>
    <property type="match status" value="1"/>
</dbReference>
<evidence type="ECO:0000313" key="4">
    <source>
        <dbReference type="EMBL" id="PWC01537.1"/>
    </source>
</evidence>
<dbReference type="PANTHER" id="PTHR23028">
    <property type="entry name" value="ACETYLTRANSFERASE"/>
    <property type="match status" value="1"/>
</dbReference>
<keyword evidence="4" id="KW-0808">Transferase</keyword>
<feature type="transmembrane region" description="Helical" evidence="1">
    <location>
        <begin position="304"/>
        <end position="325"/>
    </location>
</feature>
<keyword evidence="1" id="KW-1133">Transmembrane helix</keyword>
<dbReference type="Proteomes" id="UP000244989">
    <property type="component" value="Unassembled WGS sequence"/>
</dbReference>
<feature type="transmembrane region" description="Helical" evidence="1">
    <location>
        <begin position="244"/>
        <end position="267"/>
    </location>
</feature>
<gene>
    <name evidence="4" type="ORF">DF222_06995</name>
</gene>
<feature type="transmembrane region" description="Helical" evidence="1">
    <location>
        <begin position="216"/>
        <end position="232"/>
    </location>
</feature>
<keyword evidence="1" id="KW-0472">Membrane</keyword>
<feature type="transmembrane region" description="Helical" evidence="1">
    <location>
        <begin position="184"/>
        <end position="204"/>
    </location>
</feature>
<feature type="transmembrane region" description="Helical" evidence="1">
    <location>
        <begin position="279"/>
        <end position="298"/>
    </location>
</feature>
<reference evidence="5" key="1">
    <citation type="submission" date="2018-04" db="EMBL/GenBank/DDBJ databases">
        <authorList>
            <person name="Liu S."/>
            <person name="Wang Z."/>
            <person name="Li J."/>
        </authorList>
    </citation>
    <scope>NUCLEOTIDE SEQUENCE [LARGE SCALE GENOMIC DNA]</scope>
    <source>
        <strain evidence="5">2189</strain>
    </source>
</reference>
<evidence type="ECO:0000313" key="5">
    <source>
        <dbReference type="Proteomes" id="UP000244989"/>
    </source>
</evidence>
<keyword evidence="4" id="KW-0012">Acyltransferase</keyword>
<keyword evidence="1" id="KW-0812">Transmembrane</keyword>
<dbReference type="AlphaFoldDB" id="A0A2U1T6A4"/>
<feature type="transmembrane region" description="Helical" evidence="1">
    <location>
        <begin position="23"/>
        <end position="40"/>
    </location>
</feature>
<feature type="transmembrane region" description="Helical" evidence="1">
    <location>
        <begin position="60"/>
        <end position="78"/>
    </location>
</feature>
<sequence length="684" mass="74507">MAIALVVAFHIFADRVSGGVDIFLLLSGYFFLGSQLRYVARPGASFNPWWPVWRTLRRLVPVLVLMVAAVLAAAWWWFPQWWQPEFLRQTAASVLYLQNWELVAQGQDYAVAAENVSPLQHLWSMSVQGQFYLAAVVFALLIGLVVRRRPSAVATVAGPVLVVATAASFAYAVHLGGVDQELNYYSTLSRMWQMTLGAVLAIYARHLVLPRLAREVCMVAGLVMVATTGLLFDGADLFPGPAALYPLGGAVLVILAGSGRTAGAVALTNPVSTWLGRIAYPFYVWHWPILIGATIVSGDDRPSVGVGFAVLAVSLVAADVTHRLVERPLRQHRARPRAGERPFVDGWKTVRSSPAAAARAVAGVVVVAAAAGLVTTVPLSDQAAREVAEGQLEPEKYPGALALAGAEVPDGVAPQPDPFVLSEVWPLAWRTGCITYQHQPADHRATHASDEYDNIRCVFGDTESETTVYLVGGSHAEHYSTVLDEIGQDLGFRLVPLIRQGCPLHLDEDEDLYQDGCWEFNKNVMDHLVEVQPDLVISTSTRPESGTAAGPDIVPDGYVEVWDVLAEENIPFAGLRDNPWGFDEDLEPMDRSDCVIETGDAAACGVDRDLVYAETDPAAEILAGYDGMVAIDTADWFCTQEYCPAVIGNVFVYRDPSHLSEAYTMTLYNFLADELQQVLEELEA</sequence>
<feature type="transmembrane region" description="Helical" evidence="1">
    <location>
        <begin position="356"/>
        <end position="379"/>
    </location>
</feature>
<dbReference type="KEGG" id="cyz:C3B44_04180"/>
<name>A0A2U1T6A4_9CORY</name>
<dbReference type="PANTHER" id="PTHR23028:SF53">
    <property type="entry name" value="ACYL_TRANSF_3 DOMAIN-CONTAINING PROTEIN"/>
    <property type="match status" value="1"/>
</dbReference>
<feature type="transmembrane region" description="Helical" evidence="1">
    <location>
        <begin position="153"/>
        <end position="172"/>
    </location>
</feature>
<dbReference type="InterPro" id="IPR002656">
    <property type="entry name" value="Acyl_transf_3_dom"/>
</dbReference>
<evidence type="ECO:0000256" key="1">
    <source>
        <dbReference type="SAM" id="Phobius"/>
    </source>
</evidence>
<evidence type="ECO:0000259" key="2">
    <source>
        <dbReference type="Pfam" id="PF01757"/>
    </source>
</evidence>
<feature type="domain" description="SGNH" evidence="3">
    <location>
        <begin position="451"/>
        <end position="662"/>
    </location>
</feature>
<organism evidence="4 5">
    <name type="scientific">Corynebacterium yudongzhengii</name>
    <dbReference type="NCBI Taxonomy" id="2080740"/>
    <lineage>
        <taxon>Bacteria</taxon>
        <taxon>Bacillati</taxon>
        <taxon>Actinomycetota</taxon>
        <taxon>Actinomycetes</taxon>
        <taxon>Mycobacteriales</taxon>
        <taxon>Corynebacteriaceae</taxon>
        <taxon>Corynebacterium</taxon>
    </lineage>
</organism>
<accession>A0A2U1T6A4</accession>
<dbReference type="GO" id="GO:0016020">
    <property type="term" value="C:membrane"/>
    <property type="evidence" value="ECO:0007669"/>
    <property type="project" value="TreeGrafter"/>
</dbReference>
<dbReference type="InterPro" id="IPR043968">
    <property type="entry name" value="SGNH"/>
</dbReference>
<comment type="caution">
    <text evidence="4">The sequence shown here is derived from an EMBL/GenBank/DDBJ whole genome shotgun (WGS) entry which is preliminary data.</text>
</comment>
<dbReference type="InterPro" id="IPR050879">
    <property type="entry name" value="Acyltransferase_3"/>
</dbReference>
<proteinExistence type="predicted"/>
<feature type="domain" description="Acyltransferase 3" evidence="2">
    <location>
        <begin position="2"/>
        <end position="318"/>
    </location>
</feature>
<dbReference type="GO" id="GO:0016747">
    <property type="term" value="F:acyltransferase activity, transferring groups other than amino-acyl groups"/>
    <property type="evidence" value="ECO:0007669"/>
    <property type="project" value="InterPro"/>
</dbReference>
<dbReference type="GO" id="GO:0009103">
    <property type="term" value="P:lipopolysaccharide biosynthetic process"/>
    <property type="evidence" value="ECO:0007669"/>
    <property type="project" value="TreeGrafter"/>
</dbReference>
<dbReference type="OrthoDB" id="3404679at2"/>
<feature type="transmembrane region" description="Helical" evidence="1">
    <location>
        <begin position="129"/>
        <end position="146"/>
    </location>
</feature>
<dbReference type="Pfam" id="PF19040">
    <property type="entry name" value="SGNH"/>
    <property type="match status" value="1"/>
</dbReference>
<dbReference type="EMBL" id="QEEZ01000011">
    <property type="protein sequence ID" value="PWC01537.1"/>
    <property type="molecule type" value="Genomic_DNA"/>
</dbReference>
<evidence type="ECO:0000259" key="3">
    <source>
        <dbReference type="Pfam" id="PF19040"/>
    </source>
</evidence>
<protein>
    <submittedName>
        <fullName evidence="4">Acyltransferase</fullName>
    </submittedName>
</protein>